<reference evidence="3 4" key="1">
    <citation type="submission" date="2020-07" db="EMBL/GenBank/DDBJ databases">
        <title>Sequencing the genomes of 1000 actinobacteria strains.</title>
        <authorList>
            <person name="Klenk H.-P."/>
        </authorList>
    </citation>
    <scope>NUCLEOTIDE SEQUENCE [LARGE SCALE GENOMIC DNA]</scope>
    <source>
        <strain evidence="3 4">DSM 42178</strain>
    </source>
</reference>
<feature type="chain" id="PRO_5032290985" evidence="2">
    <location>
        <begin position="34"/>
        <end position="667"/>
    </location>
</feature>
<dbReference type="CDD" id="cd02850">
    <property type="entry name" value="E_set_Cellulase_N"/>
    <property type="match status" value="1"/>
</dbReference>
<dbReference type="AlphaFoldDB" id="A0A852ZZ96"/>
<dbReference type="GO" id="GO:0008810">
    <property type="term" value="F:cellulase activity"/>
    <property type="evidence" value="ECO:0007669"/>
    <property type="project" value="InterPro"/>
</dbReference>
<gene>
    <name evidence="3" type="ORF">FHU37_000864</name>
</gene>
<proteinExistence type="inferred from homology"/>
<dbReference type="RefSeq" id="WP_179812900.1">
    <property type="nucleotide sequence ID" value="NZ_JACBZD010000001.1"/>
</dbReference>
<organism evidence="3 4">
    <name type="scientific">Allostreptomyces psammosilenae</name>
    <dbReference type="NCBI Taxonomy" id="1892865"/>
    <lineage>
        <taxon>Bacteria</taxon>
        <taxon>Bacillati</taxon>
        <taxon>Actinomycetota</taxon>
        <taxon>Actinomycetes</taxon>
        <taxon>Kitasatosporales</taxon>
        <taxon>Streptomycetaceae</taxon>
        <taxon>Allostreptomyces</taxon>
    </lineage>
</organism>
<evidence type="ECO:0000313" key="3">
    <source>
        <dbReference type="EMBL" id="NYI03921.1"/>
    </source>
</evidence>
<protein>
    <submittedName>
        <fullName evidence="3">Uncharacterized protein</fullName>
    </submittedName>
</protein>
<dbReference type="EMBL" id="JACBZD010000001">
    <property type="protein sequence ID" value="NYI03921.1"/>
    <property type="molecule type" value="Genomic_DNA"/>
</dbReference>
<dbReference type="InterPro" id="IPR004197">
    <property type="entry name" value="Cellulase_Ig-like"/>
</dbReference>
<sequence>MRPRTRPQRPVTVAALALSLLLPTSLAPTTASALAPGGGAASAATTQAVLVNQSGYDVDRPKRFTAPLADEGSPFTITRQGNATVLFRGEVRGGVGDFTAFQPTAPGPYVVTVTGSAGTGSSHPFGIGPYWTYRVSLQRAVDFMVESRCAHGDAAALVHTDPAGNHCNRGNTGVAWRDSHQFSFELQGLIRLFLTNPDAFTRAPATGRYDGLAVPTTPDAPEIVKLINWGVDLYLQGRVNHDLLKEQLAWFLYAYPHLSRWIPRAQYDRARDHLVRLWGDPARDRWNWYDVEHSADLFQTQTVIGTGKGSLPPGHSIIPNLMMYEVARRDGLPDPDRYFRAAHDQAAWIIAHLDWNDPATTKGQRMSEHITVEALAYFLKRYGARAPIGLREKITQWADVAIARSDNMWDFRRYSDTLWVIPQYNEPGNVAGFPAAALAAARVLDDPERIAALRRIATAQIDNVFGRNPADAHFSHDAATPEGFEGVERGWPEEYPPGQGAGELEEVRGVLDGSPKEASYPYDPAADLGYTEGWVAFNSAWNASLSQLASDQSVMRGYRADRLGAISRIAVGEELAVRLRAPLNLDAATAESAVVRVTGSGGDVETVSVREASASALDFWANLRTGAGAARPGDGILQTAPGETITMSYGLDVYRTAATVTVVAPTT</sequence>
<keyword evidence="4" id="KW-1185">Reference proteome</keyword>
<dbReference type="InterPro" id="IPR008928">
    <property type="entry name" value="6-hairpin_glycosidase_sf"/>
</dbReference>
<dbReference type="InterPro" id="IPR013783">
    <property type="entry name" value="Ig-like_fold"/>
</dbReference>
<dbReference type="GO" id="GO:0005975">
    <property type="term" value="P:carbohydrate metabolic process"/>
    <property type="evidence" value="ECO:0007669"/>
    <property type="project" value="InterPro"/>
</dbReference>
<dbReference type="Proteomes" id="UP000567795">
    <property type="component" value="Unassembled WGS sequence"/>
</dbReference>
<evidence type="ECO:0000313" key="4">
    <source>
        <dbReference type="Proteomes" id="UP000567795"/>
    </source>
</evidence>
<dbReference type="Gene3D" id="2.60.40.10">
    <property type="entry name" value="Immunoglobulins"/>
    <property type="match status" value="1"/>
</dbReference>
<dbReference type="InterPro" id="IPR014756">
    <property type="entry name" value="Ig_E-set"/>
</dbReference>
<dbReference type="InterPro" id="IPR012341">
    <property type="entry name" value="6hp_glycosidase-like_sf"/>
</dbReference>
<evidence type="ECO:0000256" key="1">
    <source>
        <dbReference type="ARBA" id="ARBA00007072"/>
    </source>
</evidence>
<comment type="caution">
    <text evidence="3">The sequence shown here is derived from an EMBL/GenBank/DDBJ whole genome shotgun (WGS) entry which is preliminary data.</text>
</comment>
<evidence type="ECO:0000256" key="2">
    <source>
        <dbReference type="SAM" id="SignalP"/>
    </source>
</evidence>
<dbReference type="SUPFAM" id="SSF81296">
    <property type="entry name" value="E set domains"/>
    <property type="match status" value="1"/>
</dbReference>
<name>A0A852ZZ96_9ACTN</name>
<dbReference type="SUPFAM" id="SSF48208">
    <property type="entry name" value="Six-hairpin glycosidases"/>
    <property type="match status" value="1"/>
</dbReference>
<keyword evidence="2" id="KW-0732">Signal</keyword>
<dbReference type="Gene3D" id="1.50.10.10">
    <property type="match status" value="1"/>
</dbReference>
<comment type="similarity">
    <text evidence="1">Belongs to the glycosyl hydrolase 9 (cellulase E) family.</text>
</comment>
<feature type="signal peptide" evidence="2">
    <location>
        <begin position="1"/>
        <end position="33"/>
    </location>
</feature>
<accession>A0A852ZZ96</accession>